<dbReference type="SUPFAM" id="SSF53335">
    <property type="entry name" value="S-adenosyl-L-methionine-dependent methyltransferases"/>
    <property type="match status" value="1"/>
</dbReference>
<dbReference type="OrthoDB" id="10262526at2759"/>
<dbReference type="Gene3D" id="3.40.50.150">
    <property type="entry name" value="Vaccinia Virus protein VP39"/>
    <property type="match status" value="1"/>
</dbReference>
<evidence type="ECO:0000256" key="1">
    <source>
        <dbReference type="ARBA" id="ARBA00012160"/>
    </source>
</evidence>
<dbReference type="eggNOG" id="KOG2098">
    <property type="taxonomic scope" value="Eukaryota"/>
</dbReference>
<reference evidence="8 9" key="1">
    <citation type="journal article" date="2010" name="Cell">
        <title>The genome of Naegleria gruberi illuminates early eukaryotic versatility.</title>
        <authorList>
            <person name="Fritz-Laylin L.K."/>
            <person name="Prochnik S.E."/>
            <person name="Ginger M.L."/>
            <person name="Dacks J.B."/>
            <person name="Carpenter M.L."/>
            <person name="Field M.C."/>
            <person name="Kuo A."/>
            <person name="Paredez A."/>
            <person name="Chapman J."/>
            <person name="Pham J."/>
            <person name="Shu S."/>
            <person name="Neupane R."/>
            <person name="Cipriano M."/>
            <person name="Mancuso J."/>
            <person name="Tu H."/>
            <person name="Salamov A."/>
            <person name="Lindquist E."/>
            <person name="Shapiro H."/>
            <person name="Lucas S."/>
            <person name="Grigoriev I.V."/>
            <person name="Cande W.Z."/>
            <person name="Fulton C."/>
            <person name="Rokhsar D.S."/>
            <person name="Dawson S.C."/>
        </authorList>
    </citation>
    <scope>NUCLEOTIDE SEQUENCE [LARGE SCALE GENOMIC DNA]</scope>
    <source>
        <strain evidence="8 9">NEG-M</strain>
    </source>
</reference>
<keyword evidence="9" id="KW-1185">Reference proteome</keyword>
<dbReference type="GO" id="GO:0032259">
    <property type="term" value="P:methylation"/>
    <property type="evidence" value="ECO:0007669"/>
    <property type="project" value="UniProtKB-KW"/>
</dbReference>
<evidence type="ECO:0000256" key="6">
    <source>
        <dbReference type="PROSITE-ProRule" id="PRU00489"/>
    </source>
</evidence>
<evidence type="ECO:0000256" key="3">
    <source>
        <dbReference type="ARBA" id="ARBA00022679"/>
    </source>
</evidence>
<dbReference type="Proteomes" id="UP000006671">
    <property type="component" value="Unassembled WGS sequence"/>
</dbReference>
<keyword evidence="4" id="KW-0949">S-adenosyl-L-methionine</keyword>
<feature type="compositionally biased region" description="Basic and acidic residues" evidence="7">
    <location>
        <begin position="183"/>
        <end position="193"/>
    </location>
</feature>
<organism evidence="9">
    <name type="scientific">Naegleria gruberi</name>
    <name type="common">Amoeba</name>
    <dbReference type="NCBI Taxonomy" id="5762"/>
    <lineage>
        <taxon>Eukaryota</taxon>
        <taxon>Discoba</taxon>
        <taxon>Heterolobosea</taxon>
        <taxon>Tetramitia</taxon>
        <taxon>Eutetramitia</taxon>
        <taxon>Vahlkampfiidae</taxon>
        <taxon>Naegleria</taxon>
    </lineage>
</organism>
<dbReference type="GeneID" id="8854297"/>
<dbReference type="PROSITE" id="PS51143">
    <property type="entry name" value="MT_A70"/>
    <property type="match status" value="1"/>
</dbReference>
<dbReference type="InParanoid" id="D2VTT2"/>
<comment type="similarity">
    <text evidence="6">Belongs to the MT-A70-like family.</text>
</comment>
<dbReference type="STRING" id="5762.D2VTT2"/>
<dbReference type="Pfam" id="PF05063">
    <property type="entry name" value="MT-A70"/>
    <property type="match status" value="1"/>
</dbReference>
<dbReference type="OMA" id="HAKENCI"/>
<evidence type="ECO:0000256" key="4">
    <source>
        <dbReference type="ARBA" id="ARBA00022691"/>
    </source>
</evidence>
<evidence type="ECO:0000313" key="9">
    <source>
        <dbReference type="Proteomes" id="UP000006671"/>
    </source>
</evidence>
<feature type="compositionally biased region" description="Polar residues" evidence="7">
    <location>
        <begin position="216"/>
        <end position="225"/>
    </location>
</feature>
<dbReference type="GO" id="GO:0005634">
    <property type="term" value="C:nucleus"/>
    <property type="evidence" value="ECO:0007669"/>
    <property type="project" value="TreeGrafter"/>
</dbReference>
<dbReference type="GO" id="GO:0036396">
    <property type="term" value="C:RNA N6-methyladenosine methyltransferase complex"/>
    <property type="evidence" value="ECO:0007669"/>
    <property type="project" value="TreeGrafter"/>
</dbReference>
<dbReference type="PANTHER" id="PTHR12829:SF7">
    <property type="entry name" value="N6-ADENOSINE-METHYLTRANSFERASE CATALYTIC SUBUNIT"/>
    <property type="match status" value="1"/>
</dbReference>
<evidence type="ECO:0000256" key="5">
    <source>
        <dbReference type="ARBA" id="ARBA00048957"/>
    </source>
</evidence>
<protein>
    <recommendedName>
        <fullName evidence="1">mRNA m(6)A methyltransferase</fullName>
        <ecNumber evidence="1">2.1.1.348</ecNumber>
    </recommendedName>
</protein>
<keyword evidence="3" id="KW-0808">Transferase</keyword>
<dbReference type="InterPro" id="IPR002052">
    <property type="entry name" value="DNA_methylase_N6_adenine_CS"/>
</dbReference>
<evidence type="ECO:0000313" key="8">
    <source>
        <dbReference type="EMBL" id="EFC39708.1"/>
    </source>
</evidence>
<dbReference type="KEGG" id="ngr:NAEGRDRAFT_72415"/>
<dbReference type="RefSeq" id="XP_002672452.1">
    <property type="nucleotide sequence ID" value="XM_002672406.1"/>
</dbReference>
<keyword evidence="2" id="KW-0489">Methyltransferase</keyword>
<dbReference type="AlphaFoldDB" id="D2VTT2"/>
<dbReference type="PANTHER" id="PTHR12829">
    <property type="entry name" value="N6-ADENOSINE-METHYLTRANSFERASE"/>
    <property type="match status" value="1"/>
</dbReference>
<sequence length="451" mass="51785">MRRGRKIIHSHSSSDDEDYEENEPQQKHYSESSSASEYSSSDDDESNNSKNKRKSRVSSSRSKPSLSLTTSASSSSTRKQQQQTKQSNSSSSTSSSSSRIIRRISNHHVKKHQAVDWEVLKQILVKRRQIYDLELKKAQLEREASRKAMSLEGSVNNQDEVSPYLKYPSSVLLMLLQHQESEEQHCAEEEEKKKKEKRKKSSSSKSSNSVDKRSAEFSSSSTLNDGDSELDSTALPSEPIMLTESTIPKHCVPIRTDVRNMNWKALARVAQFDVILMDPPWQLATSNPLRGVAISYKPLSDKHIQSMDISSLQEKNGGFLFVWVINAKYVKTLEMIEKWGYKFVDEITWVKQTKHRRLAKGHGYYLQHAKENCIIAIKNTTPEREKEMMEAARQKVTSLCDVILSDRRGQSQKPEDLYHFIEQMVPDGKYLEIFGRRNNLRDYWVTIGNEL</sequence>
<evidence type="ECO:0000256" key="2">
    <source>
        <dbReference type="ARBA" id="ARBA00022603"/>
    </source>
</evidence>
<feature type="region of interest" description="Disordered" evidence="7">
    <location>
        <begin position="1"/>
        <end position="107"/>
    </location>
</feature>
<feature type="compositionally biased region" description="Low complexity" evidence="7">
    <location>
        <begin position="57"/>
        <end position="98"/>
    </location>
</feature>
<proteinExistence type="inferred from homology"/>
<dbReference type="InterPro" id="IPR029063">
    <property type="entry name" value="SAM-dependent_MTases_sf"/>
</dbReference>
<comment type="catalytic activity">
    <reaction evidence="5">
        <text>an adenosine in mRNA + S-adenosyl-L-methionine = an N(6)-methyladenosine in mRNA + S-adenosyl-L-homocysteine + H(+)</text>
        <dbReference type="Rhea" id="RHEA:55584"/>
        <dbReference type="Rhea" id="RHEA-COMP:12414"/>
        <dbReference type="Rhea" id="RHEA-COMP:12417"/>
        <dbReference type="ChEBI" id="CHEBI:15378"/>
        <dbReference type="ChEBI" id="CHEBI:57856"/>
        <dbReference type="ChEBI" id="CHEBI:59789"/>
        <dbReference type="ChEBI" id="CHEBI:74411"/>
        <dbReference type="ChEBI" id="CHEBI:74449"/>
        <dbReference type="EC" id="2.1.1.348"/>
    </reaction>
</comment>
<name>D2VTT2_NAEGR</name>
<dbReference type="GO" id="GO:0003676">
    <property type="term" value="F:nucleic acid binding"/>
    <property type="evidence" value="ECO:0007669"/>
    <property type="project" value="InterPro"/>
</dbReference>
<dbReference type="GO" id="GO:0001734">
    <property type="term" value="F:mRNA m(6)A methyltransferase activity"/>
    <property type="evidence" value="ECO:0007669"/>
    <property type="project" value="UniProtKB-EC"/>
</dbReference>
<dbReference type="VEuPathDB" id="AmoebaDB:NAEGRDRAFT_72415"/>
<dbReference type="PROSITE" id="PS00092">
    <property type="entry name" value="N6_MTASE"/>
    <property type="match status" value="1"/>
</dbReference>
<gene>
    <name evidence="8" type="ORF">NAEGRDRAFT_72415</name>
</gene>
<dbReference type="EC" id="2.1.1.348" evidence="1"/>
<accession>D2VTT2</accession>
<evidence type="ECO:0000256" key="7">
    <source>
        <dbReference type="SAM" id="MobiDB-lite"/>
    </source>
</evidence>
<dbReference type="EMBL" id="GG738897">
    <property type="protein sequence ID" value="EFC39708.1"/>
    <property type="molecule type" value="Genomic_DNA"/>
</dbReference>
<feature type="region of interest" description="Disordered" evidence="7">
    <location>
        <begin position="183"/>
        <end position="239"/>
    </location>
</feature>
<dbReference type="InterPro" id="IPR007757">
    <property type="entry name" value="MT-A70-like"/>
</dbReference>